<keyword evidence="3" id="KW-1185">Reference proteome</keyword>
<proteinExistence type="predicted"/>
<protein>
    <submittedName>
        <fullName evidence="2">Uncharacterized protein</fullName>
    </submittedName>
</protein>
<reference evidence="2 3" key="1">
    <citation type="submission" date="2020-08" db="EMBL/GenBank/DDBJ databases">
        <title>Genomic Encyclopedia of Type Strains, Phase IV (KMG-IV): sequencing the most valuable type-strain genomes for metagenomic binning, comparative biology and taxonomic classification.</title>
        <authorList>
            <person name="Goeker M."/>
        </authorList>
    </citation>
    <scope>NUCLEOTIDE SEQUENCE [LARGE SCALE GENOMIC DNA]</scope>
    <source>
        <strain evidence="2 3">DSM 17455</strain>
    </source>
</reference>
<evidence type="ECO:0000256" key="1">
    <source>
        <dbReference type="SAM" id="Phobius"/>
    </source>
</evidence>
<keyword evidence="1" id="KW-0812">Transmembrane</keyword>
<keyword evidence="1" id="KW-0472">Membrane</keyword>
<gene>
    <name evidence="2" type="ORF">HNQ97_000266</name>
</gene>
<keyword evidence="1" id="KW-1133">Transmembrane helix</keyword>
<dbReference type="RefSeq" id="WP_182573291.1">
    <property type="nucleotide sequence ID" value="NZ_JACJHY010000001.1"/>
</dbReference>
<evidence type="ECO:0000313" key="2">
    <source>
        <dbReference type="EMBL" id="MBA9018281.1"/>
    </source>
</evidence>
<accession>A0ABR6C038</accession>
<evidence type="ECO:0000313" key="3">
    <source>
        <dbReference type="Proteomes" id="UP000587524"/>
    </source>
</evidence>
<dbReference type="Proteomes" id="UP000587524">
    <property type="component" value="Unassembled WGS sequence"/>
</dbReference>
<sequence length="144" mass="16133">MDEIDGDGLLQLDIPAPALRVGLVAIGAFVVSIATWELYRGVWPLNATSPFFLCLILGAWSVGVPAIWGGLTGPAIHWTVGSGRIEIVEKRPFSQAWHHLFGPDQIERFETRKCPAMEGASTWRVDRPRLQALRHPRLRHPQHR</sequence>
<organism evidence="2 3">
    <name type="scientific">Aminobacter ciceronei</name>
    <dbReference type="NCBI Taxonomy" id="150723"/>
    <lineage>
        <taxon>Bacteria</taxon>
        <taxon>Pseudomonadati</taxon>
        <taxon>Pseudomonadota</taxon>
        <taxon>Alphaproteobacteria</taxon>
        <taxon>Hyphomicrobiales</taxon>
        <taxon>Phyllobacteriaceae</taxon>
        <taxon>Aminobacter</taxon>
    </lineage>
</organism>
<name>A0ABR6C038_9HYPH</name>
<feature type="transmembrane region" description="Helical" evidence="1">
    <location>
        <begin position="51"/>
        <end position="71"/>
    </location>
</feature>
<comment type="caution">
    <text evidence="2">The sequence shown here is derived from an EMBL/GenBank/DDBJ whole genome shotgun (WGS) entry which is preliminary data.</text>
</comment>
<dbReference type="EMBL" id="JACJHZ010000001">
    <property type="protein sequence ID" value="MBA9018281.1"/>
    <property type="molecule type" value="Genomic_DNA"/>
</dbReference>
<feature type="transmembrane region" description="Helical" evidence="1">
    <location>
        <begin position="18"/>
        <end position="39"/>
    </location>
</feature>